<dbReference type="EMBL" id="LAZR01009762">
    <property type="protein sequence ID" value="KKM70734.1"/>
    <property type="molecule type" value="Genomic_DNA"/>
</dbReference>
<sequence>MDCAHRLFYLLRLMRPELTPLLPPCQVENESLSKRAFSCYDAPIVRPRKKPPYVAKIPYKDRQRTRWRTRGGHARARNLSPETRQEIARKGYRAMMEQRYIQILELALFALDTRTIDRERAGVLGRATP</sequence>
<protein>
    <submittedName>
        <fullName evidence="1">Uncharacterized protein</fullName>
    </submittedName>
</protein>
<proteinExistence type="predicted"/>
<dbReference type="AlphaFoldDB" id="A0A0F9JLL3"/>
<gene>
    <name evidence="1" type="ORF">LCGC14_1437840</name>
</gene>
<name>A0A0F9JLL3_9ZZZZ</name>
<accession>A0A0F9JLL3</accession>
<reference evidence="1" key="1">
    <citation type="journal article" date="2015" name="Nature">
        <title>Complex archaea that bridge the gap between prokaryotes and eukaryotes.</title>
        <authorList>
            <person name="Spang A."/>
            <person name="Saw J.H."/>
            <person name="Jorgensen S.L."/>
            <person name="Zaremba-Niedzwiedzka K."/>
            <person name="Martijn J."/>
            <person name="Lind A.E."/>
            <person name="van Eijk R."/>
            <person name="Schleper C."/>
            <person name="Guy L."/>
            <person name="Ettema T.J."/>
        </authorList>
    </citation>
    <scope>NUCLEOTIDE SEQUENCE</scope>
</reference>
<organism evidence="1">
    <name type="scientific">marine sediment metagenome</name>
    <dbReference type="NCBI Taxonomy" id="412755"/>
    <lineage>
        <taxon>unclassified sequences</taxon>
        <taxon>metagenomes</taxon>
        <taxon>ecological metagenomes</taxon>
    </lineage>
</organism>
<comment type="caution">
    <text evidence="1">The sequence shown here is derived from an EMBL/GenBank/DDBJ whole genome shotgun (WGS) entry which is preliminary data.</text>
</comment>
<evidence type="ECO:0000313" key="1">
    <source>
        <dbReference type="EMBL" id="KKM70734.1"/>
    </source>
</evidence>